<dbReference type="EMBL" id="CM037162">
    <property type="protein sequence ID" value="KAH7864622.1"/>
    <property type="molecule type" value="Genomic_DNA"/>
</dbReference>
<reference evidence="1 2" key="1">
    <citation type="journal article" date="2021" name="Hortic Res">
        <title>High-quality reference genome and annotation aids understanding of berry development for evergreen blueberry (Vaccinium darrowii).</title>
        <authorList>
            <person name="Yu J."/>
            <person name="Hulse-Kemp A.M."/>
            <person name="Babiker E."/>
            <person name="Staton M."/>
        </authorList>
    </citation>
    <scope>NUCLEOTIDE SEQUENCE [LARGE SCALE GENOMIC DNA]</scope>
    <source>
        <strain evidence="2">cv. NJ 8807/NJ 8810</strain>
        <tissue evidence="1">Young leaf</tissue>
    </source>
</reference>
<evidence type="ECO:0000313" key="1">
    <source>
        <dbReference type="EMBL" id="KAH7864622.1"/>
    </source>
</evidence>
<protein>
    <submittedName>
        <fullName evidence="1">Uncharacterized protein</fullName>
    </submittedName>
</protein>
<dbReference type="Proteomes" id="UP000828048">
    <property type="component" value="Chromosome 12"/>
</dbReference>
<evidence type="ECO:0000313" key="2">
    <source>
        <dbReference type="Proteomes" id="UP000828048"/>
    </source>
</evidence>
<gene>
    <name evidence="1" type="ORF">Vadar_031853</name>
</gene>
<name>A0ACB7ZGF6_9ERIC</name>
<keyword evidence="2" id="KW-1185">Reference proteome</keyword>
<proteinExistence type="predicted"/>
<comment type="caution">
    <text evidence="1">The sequence shown here is derived from an EMBL/GenBank/DDBJ whole genome shotgun (WGS) entry which is preliminary data.</text>
</comment>
<organism evidence="1 2">
    <name type="scientific">Vaccinium darrowii</name>
    <dbReference type="NCBI Taxonomy" id="229202"/>
    <lineage>
        <taxon>Eukaryota</taxon>
        <taxon>Viridiplantae</taxon>
        <taxon>Streptophyta</taxon>
        <taxon>Embryophyta</taxon>
        <taxon>Tracheophyta</taxon>
        <taxon>Spermatophyta</taxon>
        <taxon>Magnoliopsida</taxon>
        <taxon>eudicotyledons</taxon>
        <taxon>Gunneridae</taxon>
        <taxon>Pentapetalae</taxon>
        <taxon>asterids</taxon>
        <taxon>Ericales</taxon>
        <taxon>Ericaceae</taxon>
        <taxon>Vaccinioideae</taxon>
        <taxon>Vaccinieae</taxon>
        <taxon>Vaccinium</taxon>
    </lineage>
</organism>
<sequence>MVSSAIPLLFFLFLFPFLPLFAASIVTLGSSLSATGDNPSWVSPSGDFAFGFRQLNNTNTFLLAIWYAQIPDQTVVWHAITTSPVQTGSNIKLTADGLTLSDPGGLTLWTAQPNTTVNFGAMLDMGNFILSGNTTGVYVWQSFDYPTDTILPTQILPLGGILYSKLSKTNYAKGRFELLFLNGSLQLNTVEYQFNYYSSGTANSNSSLSGFQLAFNQSADIYILLGNGSTVQLWPDIFPNSNYYRATLDFDGVFREYAYAANSSSNQSWSVVGYIPDNICAELTTVSLGSGACGYNSYCTADGAITGCHCPPGFSYINPNDENGGCSPDFPQGCGGDNGTSNPEDSYYMTQVQNVNFPFGDYEHVGPYNQTQCAQDCLHDCNCVVAIFDGAYCWKKRLPMSNGRLQTALALFKVRKDSVATSTSKKDKKVLWLSLLLSSSWLFNILLLGVISILLFLRCQRKSKNAVQDASVFEANLHVFTFEDLKIATEGFKEELGRGSFGIVYKGILKYGSKTQVAVKKLDNFLANFLFGIPRPDWYQRVQVALGIARGLVYLHEECSTPIIHCDIKPQNILIDDLFMPRISDFGLAKSLLFNQTRTHTGIRGTRGYVAPEWFRNVPVTVKVDVYSFGIMLLEIICCRKSVAQEFEDEERAILAEWAYDCIREGTIDALVDNNDAAMNDMETLRRWVMIAIWCIQEDPMQRPTMSMVIQMLEGYVEVPVPS</sequence>
<accession>A0ACB7ZGF6</accession>